<keyword evidence="10" id="KW-1185">Reference proteome</keyword>
<dbReference type="GO" id="GO:0016811">
    <property type="term" value="F:hydrolase activity, acting on carbon-nitrogen (but not peptide) bonds, in linear amides"/>
    <property type="evidence" value="ECO:0007669"/>
    <property type="project" value="InterPro"/>
</dbReference>
<evidence type="ECO:0000313" key="10">
    <source>
        <dbReference type="Proteomes" id="UP000447434"/>
    </source>
</evidence>
<dbReference type="GO" id="GO:0046872">
    <property type="term" value="F:metal ion binding"/>
    <property type="evidence" value="ECO:0007669"/>
    <property type="project" value="UniProtKB-KW"/>
</dbReference>
<dbReference type="PANTHER" id="PTHR34368:SF2">
    <property type="entry name" value="ALKALINE PHYTOCERAMIDASE (APHC)"/>
    <property type="match status" value="1"/>
</dbReference>
<evidence type="ECO:0000256" key="2">
    <source>
        <dbReference type="ARBA" id="ARBA00009780"/>
    </source>
</evidence>
<evidence type="ECO:0000256" key="7">
    <source>
        <dbReference type="PIRSR" id="PIRSR608901-2"/>
    </source>
</evidence>
<dbReference type="EMBL" id="WOCE01000014">
    <property type="protein sequence ID" value="KAE9599809.1"/>
    <property type="molecule type" value="Genomic_DNA"/>
</dbReference>
<feature type="binding site" evidence="7">
    <location>
        <position position="239"/>
    </location>
    <ligand>
        <name>Zn(2+)</name>
        <dbReference type="ChEBI" id="CHEBI:29105"/>
        <note>catalytic</note>
    </ligand>
</feature>
<evidence type="ECO:0000313" key="9">
    <source>
        <dbReference type="EMBL" id="KAE9599809.1"/>
    </source>
</evidence>
<evidence type="ECO:0000256" key="1">
    <source>
        <dbReference type="ARBA" id="ARBA00004141"/>
    </source>
</evidence>
<dbReference type="AlphaFoldDB" id="A0A6A4PEI9"/>
<reference evidence="10" key="1">
    <citation type="journal article" date="2020" name="Nat. Commun.">
        <title>Genome sequence of the cluster root forming white lupin.</title>
        <authorList>
            <person name="Hufnagel B."/>
            <person name="Marques A."/>
            <person name="Soriano A."/>
            <person name="Marques L."/>
            <person name="Divol F."/>
            <person name="Doumas P."/>
            <person name="Sallet E."/>
            <person name="Mancinotti D."/>
            <person name="Carrere S."/>
            <person name="Marande W."/>
            <person name="Arribat S."/>
            <person name="Keller J."/>
            <person name="Huneau C."/>
            <person name="Blein T."/>
            <person name="Aime D."/>
            <person name="Laguerre M."/>
            <person name="Taylor J."/>
            <person name="Schubert V."/>
            <person name="Nelson M."/>
            <person name="Geu-Flores F."/>
            <person name="Crespi M."/>
            <person name="Gallardo-Guerrero K."/>
            <person name="Delaux P.-M."/>
            <person name="Salse J."/>
            <person name="Berges H."/>
            <person name="Guyot R."/>
            <person name="Gouzy J."/>
            <person name="Peret B."/>
        </authorList>
    </citation>
    <scope>NUCLEOTIDE SEQUENCE [LARGE SCALE GENOMIC DNA]</scope>
    <source>
        <strain evidence="10">cv. Amiga</strain>
    </source>
</reference>
<dbReference type="GO" id="GO:0006672">
    <property type="term" value="P:ceramide metabolic process"/>
    <property type="evidence" value="ECO:0007669"/>
    <property type="project" value="InterPro"/>
</dbReference>
<accession>A0A6A4PEI9</accession>
<comment type="cofactor">
    <cofactor evidence="7">
        <name>Zn(2+)</name>
        <dbReference type="ChEBI" id="CHEBI:29105"/>
    </cofactor>
</comment>
<dbReference type="Pfam" id="PF05875">
    <property type="entry name" value="Ceramidase"/>
    <property type="match status" value="1"/>
</dbReference>
<feature type="transmembrane region" description="Helical" evidence="8">
    <location>
        <begin position="144"/>
        <end position="166"/>
    </location>
</feature>
<dbReference type="InterPro" id="IPR008901">
    <property type="entry name" value="ACER"/>
</dbReference>
<feature type="transmembrane region" description="Helical" evidence="8">
    <location>
        <begin position="61"/>
        <end position="80"/>
    </location>
</feature>
<feature type="transmembrane region" description="Helical" evidence="8">
    <location>
        <begin position="237"/>
        <end position="255"/>
    </location>
</feature>
<dbReference type="PANTHER" id="PTHR34368">
    <property type="entry name" value="OS01G0962200 PROTEIN"/>
    <property type="match status" value="1"/>
</dbReference>
<feature type="transmembrane region" description="Helical" evidence="8">
    <location>
        <begin position="92"/>
        <end position="114"/>
    </location>
</feature>
<keyword evidence="4" id="KW-0378">Hydrolase</keyword>
<sequence length="270" mass="30925">MSWITCVINQQQKLRRWKRNHVFVASFFLCICFFLFTPTIPRSHRFADLRNLLGVPNTMNVMTNFPFLVVGVVGLVLALEGGVFNISCKGEVWAWVLFYAGITGVGFGSTYYHLKPDNDRVLWDTLPMMVAYSSLFSSLVVERIGQVIGLCCMFALLLAAFICIGYERMHDDIRLCLMFQLIFPVAIAAIAFVYRSNYTHSRYWFLSAGINVLAKFEAVADRILYSLNNYIISGHSLEHLCLVLIPVIFTVMLIYRELKFQRLGDLKNQL</sequence>
<organism evidence="9 10">
    <name type="scientific">Lupinus albus</name>
    <name type="common">White lupine</name>
    <name type="synonym">Lupinus termis</name>
    <dbReference type="NCBI Taxonomy" id="3870"/>
    <lineage>
        <taxon>Eukaryota</taxon>
        <taxon>Viridiplantae</taxon>
        <taxon>Streptophyta</taxon>
        <taxon>Embryophyta</taxon>
        <taxon>Tracheophyta</taxon>
        <taxon>Spermatophyta</taxon>
        <taxon>Magnoliopsida</taxon>
        <taxon>eudicotyledons</taxon>
        <taxon>Gunneridae</taxon>
        <taxon>Pentapetalae</taxon>
        <taxon>rosids</taxon>
        <taxon>fabids</taxon>
        <taxon>Fabales</taxon>
        <taxon>Fabaceae</taxon>
        <taxon>Papilionoideae</taxon>
        <taxon>50 kb inversion clade</taxon>
        <taxon>genistoids sensu lato</taxon>
        <taxon>core genistoids</taxon>
        <taxon>Genisteae</taxon>
        <taxon>Lupinus</taxon>
    </lineage>
</organism>
<keyword evidence="5 8" id="KW-1133">Transmembrane helix</keyword>
<dbReference type="OrthoDB" id="5562961at2759"/>
<keyword evidence="7" id="KW-0479">Metal-binding</keyword>
<comment type="similarity">
    <text evidence="2">Belongs to the alkaline ceramidase family.</text>
</comment>
<feature type="binding site" evidence="7">
    <location>
        <position position="113"/>
    </location>
    <ligand>
        <name>Zn(2+)</name>
        <dbReference type="ChEBI" id="CHEBI:29105"/>
        <note>catalytic</note>
    </ligand>
</feature>
<feature type="transmembrane region" description="Helical" evidence="8">
    <location>
        <begin position="173"/>
        <end position="194"/>
    </location>
</feature>
<dbReference type="GO" id="GO:0016020">
    <property type="term" value="C:membrane"/>
    <property type="evidence" value="ECO:0007669"/>
    <property type="project" value="UniProtKB-SubCell"/>
</dbReference>
<comment type="subcellular location">
    <subcellularLocation>
        <location evidence="1">Membrane</location>
        <topology evidence="1">Multi-pass membrane protein</topology>
    </subcellularLocation>
</comment>
<keyword evidence="3 8" id="KW-0812">Transmembrane</keyword>
<evidence type="ECO:0000256" key="8">
    <source>
        <dbReference type="SAM" id="Phobius"/>
    </source>
</evidence>
<keyword evidence="6 8" id="KW-0472">Membrane</keyword>
<evidence type="ECO:0000256" key="6">
    <source>
        <dbReference type="ARBA" id="ARBA00023136"/>
    </source>
</evidence>
<proteinExistence type="inferred from homology"/>
<gene>
    <name evidence="9" type="ORF">Lalb_Chr14g0366311</name>
</gene>
<name>A0A6A4PEI9_LUPAL</name>
<evidence type="ECO:0000256" key="4">
    <source>
        <dbReference type="ARBA" id="ARBA00022801"/>
    </source>
</evidence>
<evidence type="ECO:0000256" key="3">
    <source>
        <dbReference type="ARBA" id="ARBA00022692"/>
    </source>
</evidence>
<feature type="binding site" evidence="7">
    <location>
        <position position="235"/>
    </location>
    <ligand>
        <name>Zn(2+)</name>
        <dbReference type="ChEBI" id="CHEBI:29105"/>
        <note>catalytic</note>
    </ligand>
</feature>
<comment type="caution">
    <text evidence="9">The sequence shown here is derived from an EMBL/GenBank/DDBJ whole genome shotgun (WGS) entry which is preliminary data.</text>
</comment>
<protein>
    <submittedName>
        <fullName evidence="9">Putative ceramidase</fullName>
    </submittedName>
</protein>
<keyword evidence="7" id="KW-0862">Zinc</keyword>
<feature type="transmembrane region" description="Helical" evidence="8">
    <location>
        <begin position="21"/>
        <end position="41"/>
    </location>
</feature>
<dbReference type="Proteomes" id="UP000447434">
    <property type="component" value="Chromosome 14"/>
</dbReference>
<evidence type="ECO:0000256" key="5">
    <source>
        <dbReference type="ARBA" id="ARBA00022989"/>
    </source>
</evidence>